<evidence type="ECO:0000256" key="1">
    <source>
        <dbReference type="SAM" id="Phobius"/>
    </source>
</evidence>
<gene>
    <name evidence="2" type="ORF">SAMN06269185_2142</name>
</gene>
<sequence>MRGSDDRGQAYTLEGIIGAMVLLTAVLMALNSAVLLPSTSGTIDRGVQSDVGQQATDVLKIADEQGSLSETLRCWDTTNASFYGANGADGTYGYSNPMDNSLGTMLNKTFSERFNSYSLRASYRTASGVDGRGLDIVEQGNALRKSITVTHTVTLYEDQNLTASCNGGDADTGEGLREAYYGGDGTHDREDGDYPIPPAAPESSNIYNVVEVRLTIIW</sequence>
<dbReference type="AlphaFoldDB" id="A0A285P0G1"/>
<proteinExistence type="predicted"/>
<dbReference type="Pfam" id="PF23959">
    <property type="entry name" value="DUF7288"/>
    <property type="match status" value="1"/>
</dbReference>
<protein>
    <submittedName>
        <fullName evidence="2">Uncharacterized protein</fullName>
    </submittedName>
</protein>
<organism evidence="2 3">
    <name type="scientific">Natronoarchaeum philippinense</name>
    <dbReference type="NCBI Taxonomy" id="558529"/>
    <lineage>
        <taxon>Archaea</taxon>
        <taxon>Methanobacteriati</taxon>
        <taxon>Methanobacteriota</taxon>
        <taxon>Stenosarchaea group</taxon>
        <taxon>Halobacteria</taxon>
        <taxon>Halobacteriales</taxon>
        <taxon>Natronoarchaeaceae</taxon>
    </lineage>
</organism>
<keyword evidence="1" id="KW-1133">Transmembrane helix</keyword>
<keyword evidence="1" id="KW-0812">Transmembrane</keyword>
<dbReference type="InterPro" id="IPR055712">
    <property type="entry name" value="DUF7288"/>
</dbReference>
<accession>A0A285P0G1</accession>
<keyword evidence="3" id="KW-1185">Reference proteome</keyword>
<dbReference type="EMBL" id="OBEJ01000002">
    <property type="protein sequence ID" value="SNZ13371.1"/>
    <property type="molecule type" value="Genomic_DNA"/>
</dbReference>
<keyword evidence="1" id="KW-0472">Membrane</keyword>
<name>A0A285P0G1_NATPI</name>
<evidence type="ECO:0000313" key="3">
    <source>
        <dbReference type="Proteomes" id="UP000219453"/>
    </source>
</evidence>
<reference evidence="2 3" key="1">
    <citation type="submission" date="2017-09" db="EMBL/GenBank/DDBJ databases">
        <authorList>
            <person name="Ehlers B."/>
            <person name="Leendertz F.H."/>
        </authorList>
    </citation>
    <scope>NUCLEOTIDE SEQUENCE [LARGE SCALE GENOMIC DNA]</scope>
    <source>
        <strain evidence="2 3">DSM 27208</strain>
    </source>
</reference>
<evidence type="ECO:0000313" key="2">
    <source>
        <dbReference type="EMBL" id="SNZ13371.1"/>
    </source>
</evidence>
<dbReference type="Proteomes" id="UP000219453">
    <property type="component" value="Unassembled WGS sequence"/>
</dbReference>
<feature type="transmembrane region" description="Helical" evidence="1">
    <location>
        <begin position="15"/>
        <end position="36"/>
    </location>
</feature>